<accession>A0A016TKG5</accession>
<evidence type="ECO:0000256" key="1">
    <source>
        <dbReference type="SAM" id="Phobius"/>
    </source>
</evidence>
<keyword evidence="1" id="KW-1133">Transmembrane helix</keyword>
<gene>
    <name evidence="2" type="primary">Acey_s0095.g2784</name>
    <name evidence="2" type="ORF">Y032_0095g2784</name>
</gene>
<dbReference type="GO" id="GO:0016020">
    <property type="term" value="C:membrane"/>
    <property type="evidence" value="ECO:0007669"/>
    <property type="project" value="InterPro"/>
</dbReference>
<organism evidence="2 3">
    <name type="scientific">Ancylostoma ceylanicum</name>
    <dbReference type="NCBI Taxonomy" id="53326"/>
    <lineage>
        <taxon>Eukaryota</taxon>
        <taxon>Metazoa</taxon>
        <taxon>Ecdysozoa</taxon>
        <taxon>Nematoda</taxon>
        <taxon>Chromadorea</taxon>
        <taxon>Rhabditida</taxon>
        <taxon>Rhabditina</taxon>
        <taxon>Rhabditomorpha</taxon>
        <taxon>Strongyloidea</taxon>
        <taxon>Ancylostomatidae</taxon>
        <taxon>Ancylostomatinae</taxon>
        <taxon>Ancylostoma</taxon>
    </lineage>
</organism>
<keyword evidence="3" id="KW-1185">Reference proteome</keyword>
<keyword evidence="1" id="KW-0472">Membrane</keyword>
<dbReference type="AlphaFoldDB" id="A0A016TKG5"/>
<keyword evidence="1" id="KW-0812">Transmembrane</keyword>
<proteinExistence type="predicted"/>
<dbReference type="OrthoDB" id="5783969at2759"/>
<dbReference type="EMBL" id="JARK01001431">
    <property type="protein sequence ID" value="EYC03137.1"/>
    <property type="molecule type" value="Genomic_DNA"/>
</dbReference>
<feature type="transmembrane region" description="Helical" evidence="1">
    <location>
        <begin position="12"/>
        <end position="34"/>
    </location>
</feature>
<evidence type="ECO:0000313" key="2">
    <source>
        <dbReference type="EMBL" id="EYC03137.1"/>
    </source>
</evidence>
<protein>
    <submittedName>
        <fullName evidence="2">Uncharacterized protein</fullName>
    </submittedName>
</protein>
<dbReference type="Proteomes" id="UP000024635">
    <property type="component" value="Unassembled WGS sequence"/>
</dbReference>
<sequence>MVMSNVGLERCRLGIWILSIVADLVLLIGTLTPAWQVAEDTDVGRYVQSGLWLYCPGAAQCWYIFSDNLINYYERILNGNYRARRQEDAKHLSMQSDFVLTFVHPFGSAEAGTYLQAFIRVLYR</sequence>
<dbReference type="InterPro" id="IPR010761">
    <property type="entry name" value="Clc_prot-like"/>
</dbReference>
<name>A0A016TKG5_9BILA</name>
<reference evidence="3" key="1">
    <citation type="journal article" date="2015" name="Nat. Genet.">
        <title>The genome and transcriptome of the zoonotic hookworm Ancylostoma ceylanicum identify infection-specific gene families.</title>
        <authorList>
            <person name="Schwarz E.M."/>
            <person name="Hu Y."/>
            <person name="Antoshechkin I."/>
            <person name="Miller M.M."/>
            <person name="Sternberg P.W."/>
            <person name="Aroian R.V."/>
        </authorList>
    </citation>
    <scope>NUCLEOTIDE SEQUENCE</scope>
    <source>
        <strain evidence="3">HY135</strain>
    </source>
</reference>
<evidence type="ECO:0000313" key="3">
    <source>
        <dbReference type="Proteomes" id="UP000024635"/>
    </source>
</evidence>
<comment type="caution">
    <text evidence="2">The sequence shown here is derived from an EMBL/GenBank/DDBJ whole genome shotgun (WGS) entry which is preliminary data.</text>
</comment>
<dbReference type="Pfam" id="PF07062">
    <property type="entry name" value="Clc-like"/>
    <property type="match status" value="1"/>
</dbReference>
<feature type="transmembrane region" description="Helical" evidence="1">
    <location>
        <begin position="46"/>
        <end position="65"/>
    </location>
</feature>